<dbReference type="GO" id="GO:0005634">
    <property type="term" value="C:nucleus"/>
    <property type="evidence" value="ECO:0007669"/>
    <property type="project" value="UniProtKB-SubCell"/>
</dbReference>
<feature type="region of interest" description="Disordered" evidence="8">
    <location>
        <begin position="419"/>
        <end position="448"/>
    </location>
</feature>
<dbReference type="RefSeq" id="XP_040720856.1">
    <property type="nucleotide sequence ID" value="XM_040861641.1"/>
</dbReference>
<feature type="region of interest" description="Disordered" evidence="8">
    <location>
        <begin position="511"/>
        <end position="564"/>
    </location>
</feature>
<comment type="function">
    <text evidence="6">Component of the NuA4 histone acetyltransferase complex which is involved in transcriptional activation of selected genes principally by acetylation of nucleosomal histone H4 and H2A. The NuA4 complex is also involved in DNA repair. Involved in gene silencing by neighboring heterochromatin, blockage of the silencing spreading along the chromosome, and required for cell cycle progression through G2/M.</text>
</comment>
<evidence type="ECO:0000256" key="3">
    <source>
        <dbReference type="ARBA" id="ARBA00023015"/>
    </source>
</evidence>
<dbReference type="GO" id="GO:0035267">
    <property type="term" value="C:NuA4 histone acetyltransferase complex"/>
    <property type="evidence" value="ECO:0007669"/>
    <property type="project" value="InterPro"/>
</dbReference>
<feature type="domain" description="Enhancer of polycomb-like N-terminal" evidence="9">
    <location>
        <begin position="8"/>
        <end position="145"/>
    </location>
</feature>
<keyword evidence="4 7" id="KW-0804">Transcription</keyword>
<dbReference type="AlphaFoldDB" id="A0A1Y2EIW6"/>
<feature type="compositionally biased region" description="Polar residues" evidence="8">
    <location>
        <begin position="469"/>
        <end position="480"/>
    </location>
</feature>
<dbReference type="STRING" id="1141098.A0A1Y2EIW6"/>
<dbReference type="GO" id="GO:0006357">
    <property type="term" value="P:regulation of transcription by RNA polymerase II"/>
    <property type="evidence" value="ECO:0007669"/>
    <property type="project" value="InterPro"/>
</dbReference>
<dbReference type="EMBL" id="MCFJ01000001">
    <property type="protein sequence ID" value="ORY71264.1"/>
    <property type="molecule type" value="Genomic_DNA"/>
</dbReference>
<dbReference type="OrthoDB" id="435275at2759"/>
<feature type="region of interest" description="Disordered" evidence="8">
    <location>
        <begin position="461"/>
        <end position="490"/>
    </location>
</feature>
<evidence type="ECO:0000313" key="10">
    <source>
        <dbReference type="EMBL" id="ORY71264.1"/>
    </source>
</evidence>
<feature type="compositionally biased region" description="Pro residues" evidence="8">
    <location>
        <begin position="539"/>
        <end position="551"/>
    </location>
</feature>
<proteinExistence type="inferred from homology"/>
<dbReference type="InterPro" id="IPR024943">
    <property type="entry name" value="Enhancer_polycomb"/>
</dbReference>
<name>A0A1Y2EIW6_9PEZI</name>
<evidence type="ECO:0000256" key="7">
    <source>
        <dbReference type="RuleBase" id="RU361124"/>
    </source>
</evidence>
<evidence type="ECO:0000256" key="2">
    <source>
        <dbReference type="ARBA" id="ARBA00008035"/>
    </source>
</evidence>
<comment type="similarity">
    <text evidence="2 7">Belongs to the enhancer of polycomb family.</text>
</comment>
<evidence type="ECO:0000259" key="9">
    <source>
        <dbReference type="Pfam" id="PF10513"/>
    </source>
</evidence>
<accession>A0A1Y2EIW6</accession>
<evidence type="ECO:0000313" key="11">
    <source>
        <dbReference type="Proteomes" id="UP000193689"/>
    </source>
</evidence>
<sequence>MSTRKPVRIRKLNTKTALQVLREDQIDRNEYDSLTTDAQIATGVESNEEQEIHLQAVLKGAGASTDNEIPVPPPQESDVSYDELYSTPYIEPRNYIRFSDTVEETLGSLYDMTTEDEEYLKTYNAKRASKLSDDDFERIMELFEMTASEQTPYAAVDNTIVPYEVMVQHMAHSPVVKLQTHTKQVYEYWKTRRQDNANKPLHPSLKFETHQEHDDLDPYVCFRRREVRQTRKTRARDVQIADKLKKLRRELEDGRQLVLLSHQREVLKKELLNTERFLFEHRAKLKERKVRLGIKADDEDLLYNTKPQKRKISEVQHPVRGAPHQRLSLPVPRESRAVEQDLVQLSDKQKEQYAEFFRDIESKAQHHRHWNNGHIDLTERPLSPVKEEQHQNFRPAKAVFLPTPPASASESMELDDEPVSTVMAPKRAPSPFVFNGADESESTPTYRRRVGRNGRLWIDRRHCRLASPPSDTETPPQSDQCKYDQDDSEDEQAVYHIDQYSTSAMRFRTTIPAPGHRYPRGHVADANAPAHPVAVSRPALPPVPAPAPPQPSNHAQPQPQPQPT</sequence>
<protein>
    <recommendedName>
        <fullName evidence="7">Enhancer of polycomb-like protein</fullName>
    </recommendedName>
</protein>
<evidence type="ECO:0000256" key="4">
    <source>
        <dbReference type="ARBA" id="ARBA00023163"/>
    </source>
</evidence>
<dbReference type="PANTHER" id="PTHR14898">
    <property type="entry name" value="ENHANCER OF POLYCOMB"/>
    <property type="match status" value="1"/>
</dbReference>
<evidence type="ECO:0000256" key="8">
    <source>
        <dbReference type="SAM" id="MobiDB-lite"/>
    </source>
</evidence>
<keyword evidence="11" id="KW-1185">Reference proteome</keyword>
<dbReference type="Proteomes" id="UP000193689">
    <property type="component" value="Unassembled WGS sequence"/>
</dbReference>
<dbReference type="GeneID" id="63777853"/>
<keyword evidence="3 7" id="KW-0805">Transcription regulation</keyword>
<evidence type="ECO:0000256" key="1">
    <source>
        <dbReference type="ARBA" id="ARBA00004123"/>
    </source>
</evidence>
<keyword evidence="5 7" id="KW-0539">Nucleus</keyword>
<dbReference type="Pfam" id="PF10513">
    <property type="entry name" value="EPL1"/>
    <property type="match status" value="1"/>
</dbReference>
<reference evidence="10 11" key="1">
    <citation type="submission" date="2016-07" db="EMBL/GenBank/DDBJ databases">
        <title>Pervasive Adenine N6-methylation of Active Genes in Fungi.</title>
        <authorList>
            <consortium name="DOE Joint Genome Institute"/>
            <person name="Mondo S.J."/>
            <person name="Dannebaum R.O."/>
            <person name="Kuo R.C."/>
            <person name="Labutti K."/>
            <person name="Haridas S."/>
            <person name="Kuo A."/>
            <person name="Salamov A."/>
            <person name="Ahrendt S.R."/>
            <person name="Lipzen A."/>
            <person name="Sullivan W."/>
            <person name="Andreopoulos W.B."/>
            <person name="Clum A."/>
            <person name="Lindquist E."/>
            <person name="Daum C."/>
            <person name="Ramamoorthy G.K."/>
            <person name="Gryganskyi A."/>
            <person name="Culley D."/>
            <person name="Magnuson J.K."/>
            <person name="James T.Y."/>
            <person name="O'Malley M.A."/>
            <person name="Stajich J.E."/>
            <person name="Spatafora J.W."/>
            <person name="Visel A."/>
            <person name="Grigoriev I.V."/>
        </authorList>
    </citation>
    <scope>NUCLEOTIDE SEQUENCE [LARGE SCALE GENOMIC DNA]</scope>
    <source>
        <strain evidence="10 11">CBS 129021</strain>
    </source>
</reference>
<evidence type="ECO:0000256" key="5">
    <source>
        <dbReference type="ARBA" id="ARBA00023242"/>
    </source>
</evidence>
<dbReference type="InterPro" id="IPR019542">
    <property type="entry name" value="Enhancer_polycomb-like_N"/>
</dbReference>
<comment type="subcellular location">
    <subcellularLocation>
        <location evidence="1 7">Nucleus</location>
    </subcellularLocation>
</comment>
<evidence type="ECO:0000256" key="6">
    <source>
        <dbReference type="ARBA" id="ARBA00025513"/>
    </source>
</evidence>
<organism evidence="10 11">
    <name type="scientific">Pseudomassariella vexata</name>
    <dbReference type="NCBI Taxonomy" id="1141098"/>
    <lineage>
        <taxon>Eukaryota</taxon>
        <taxon>Fungi</taxon>
        <taxon>Dikarya</taxon>
        <taxon>Ascomycota</taxon>
        <taxon>Pezizomycotina</taxon>
        <taxon>Sordariomycetes</taxon>
        <taxon>Xylariomycetidae</taxon>
        <taxon>Amphisphaeriales</taxon>
        <taxon>Pseudomassariaceae</taxon>
        <taxon>Pseudomassariella</taxon>
    </lineage>
</organism>
<dbReference type="InParanoid" id="A0A1Y2EIW6"/>
<comment type="caution">
    <text evidence="10">The sequence shown here is derived from an EMBL/GenBank/DDBJ whole genome shotgun (WGS) entry which is preliminary data.</text>
</comment>
<gene>
    <name evidence="10" type="ORF">BCR38DRAFT_453859</name>
</gene>